<keyword evidence="3" id="KW-1133">Transmembrane helix</keyword>
<keyword evidence="2" id="KW-0802">TPR repeat</keyword>
<keyword evidence="3" id="KW-0812">Transmembrane</keyword>
<dbReference type="KEGG" id="ahel:Q31a_31540"/>
<dbReference type="AlphaFoldDB" id="A0A518G8B3"/>
<proteinExistence type="predicted"/>
<protein>
    <submittedName>
        <fullName evidence="4">Tetratricopeptide repeat protein</fullName>
    </submittedName>
</protein>
<keyword evidence="3" id="KW-0472">Membrane</keyword>
<evidence type="ECO:0000256" key="3">
    <source>
        <dbReference type="SAM" id="Phobius"/>
    </source>
</evidence>
<dbReference type="Gene3D" id="1.25.40.10">
    <property type="entry name" value="Tetratricopeptide repeat domain"/>
    <property type="match status" value="1"/>
</dbReference>
<reference evidence="4 5" key="1">
    <citation type="submission" date="2019-02" db="EMBL/GenBank/DDBJ databases">
        <title>Deep-cultivation of Planctomycetes and their phenomic and genomic characterization uncovers novel biology.</title>
        <authorList>
            <person name="Wiegand S."/>
            <person name="Jogler M."/>
            <person name="Boedeker C."/>
            <person name="Pinto D."/>
            <person name="Vollmers J."/>
            <person name="Rivas-Marin E."/>
            <person name="Kohn T."/>
            <person name="Peeters S.H."/>
            <person name="Heuer A."/>
            <person name="Rast P."/>
            <person name="Oberbeckmann S."/>
            <person name="Bunk B."/>
            <person name="Jeske O."/>
            <person name="Meyerdierks A."/>
            <person name="Storesund J.E."/>
            <person name="Kallscheuer N."/>
            <person name="Luecker S."/>
            <person name="Lage O.M."/>
            <person name="Pohl T."/>
            <person name="Merkel B.J."/>
            <person name="Hornburger P."/>
            <person name="Mueller R.-W."/>
            <person name="Bruemmer F."/>
            <person name="Labrenz M."/>
            <person name="Spormann A.M."/>
            <person name="Op den Camp H."/>
            <person name="Overmann J."/>
            <person name="Amann R."/>
            <person name="Jetten M.S.M."/>
            <person name="Mascher T."/>
            <person name="Medema M.H."/>
            <person name="Devos D.P."/>
            <person name="Kaster A.-K."/>
            <person name="Ovreas L."/>
            <person name="Rohde M."/>
            <person name="Galperin M.Y."/>
            <person name="Jogler C."/>
        </authorList>
    </citation>
    <scope>NUCLEOTIDE SEQUENCE [LARGE SCALE GENOMIC DNA]</scope>
    <source>
        <strain evidence="4 5">Q31a</strain>
    </source>
</reference>
<dbReference type="PANTHER" id="PTHR45586:SF1">
    <property type="entry name" value="LIPOPOLYSACCHARIDE ASSEMBLY PROTEIN B"/>
    <property type="match status" value="1"/>
</dbReference>
<sequence>MPGRIFSLPSLRRSLLYALGLIVAVCVFYLAGGALRINSMLVRQALELGKDQEAEGYLAYTPWLSIGQEPETLFFEARIARHRGDFRKMSSLLRQAERQGYPPKRIELEEGLAKAQVGQLDEVLEGQLNTWMLNEPQDLREICVAYANGLAASSRFEDAQRILEAWEGDFPDDPRPPFRQGRILEHQRQAELALTSYRRAQSRDPNFTAATFSIGRLLLEQRNVDEALQVYQSAPEAGASLPIQTAIATCLKSQGNFAEAREILVQVMTHSVEEIMESYTKLEEPAERLIPAVELGKIESDEGNFEAAEKWLKMAVDFYPRDLEARYAYAVALRGLGELDAAEKEFDQVKVTREALASVNVYWDKIQANPQDTESRLELAKILLEHESARNGVYWLKSILLYDPGNQEVLQLLKKLN</sequence>
<evidence type="ECO:0000256" key="2">
    <source>
        <dbReference type="ARBA" id="ARBA00022803"/>
    </source>
</evidence>
<name>A0A518G8B3_9BACT</name>
<organism evidence="4 5">
    <name type="scientific">Aureliella helgolandensis</name>
    <dbReference type="NCBI Taxonomy" id="2527968"/>
    <lineage>
        <taxon>Bacteria</taxon>
        <taxon>Pseudomonadati</taxon>
        <taxon>Planctomycetota</taxon>
        <taxon>Planctomycetia</taxon>
        <taxon>Pirellulales</taxon>
        <taxon>Pirellulaceae</taxon>
        <taxon>Aureliella</taxon>
    </lineage>
</organism>
<dbReference type="InterPro" id="IPR051012">
    <property type="entry name" value="CellSynth/LPSAsmb/PSIAsmb"/>
</dbReference>
<dbReference type="SUPFAM" id="SSF48452">
    <property type="entry name" value="TPR-like"/>
    <property type="match status" value="1"/>
</dbReference>
<feature type="transmembrane region" description="Helical" evidence="3">
    <location>
        <begin position="15"/>
        <end position="35"/>
    </location>
</feature>
<evidence type="ECO:0000256" key="1">
    <source>
        <dbReference type="ARBA" id="ARBA00022737"/>
    </source>
</evidence>
<dbReference type="Proteomes" id="UP000318017">
    <property type="component" value="Chromosome"/>
</dbReference>
<keyword evidence="5" id="KW-1185">Reference proteome</keyword>
<evidence type="ECO:0000313" key="5">
    <source>
        <dbReference type="Proteomes" id="UP000318017"/>
    </source>
</evidence>
<dbReference type="OrthoDB" id="265874at2"/>
<dbReference type="Pfam" id="PF13432">
    <property type="entry name" value="TPR_16"/>
    <property type="match status" value="2"/>
</dbReference>
<accession>A0A518G8B3</accession>
<gene>
    <name evidence="4" type="ORF">Q31a_31540</name>
</gene>
<keyword evidence="1" id="KW-0677">Repeat</keyword>
<dbReference type="EMBL" id="CP036298">
    <property type="protein sequence ID" value="QDV24832.1"/>
    <property type="molecule type" value="Genomic_DNA"/>
</dbReference>
<dbReference type="PANTHER" id="PTHR45586">
    <property type="entry name" value="TPR REPEAT-CONTAINING PROTEIN PA4667"/>
    <property type="match status" value="1"/>
</dbReference>
<dbReference type="RefSeq" id="WP_145079050.1">
    <property type="nucleotide sequence ID" value="NZ_CP036298.1"/>
</dbReference>
<dbReference type="InterPro" id="IPR011990">
    <property type="entry name" value="TPR-like_helical_dom_sf"/>
</dbReference>
<evidence type="ECO:0000313" key="4">
    <source>
        <dbReference type="EMBL" id="QDV24832.1"/>
    </source>
</evidence>